<dbReference type="Pfam" id="PF00535">
    <property type="entry name" value="Glycos_transf_2"/>
    <property type="match status" value="1"/>
</dbReference>
<sequence>MIDLSIAIPTYEMGGVGPDYLRELFASIEKQTFKNFEVCISDHSKDDSTLEVCEEYSQDFTIQYFKNVEDRGNGPANTNSAVEMCSGQYTKLIFSDDLFINDNAFELIVRTFDATDCDWLFNGFKHTSDGRNFVRPMVPRWTDMMLEGRNLLGSPSCVAFKTDKFVGFDSKLKLLMDTDFYHRMRCENGAPGLIEDYLIANREHPNRISSANVDYNYRFDHPEGSWIVNKEELDYVLEKNKNNTYQNEKD</sequence>
<gene>
    <name evidence="2" type="ORF">SSCSM1_127</name>
</gene>
<dbReference type="PANTHER" id="PTHR22916">
    <property type="entry name" value="GLYCOSYLTRANSFERASE"/>
    <property type="match status" value="1"/>
</dbReference>
<feature type="domain" description="Glycosyltransferase 2-like" evidence="1">
    <location>
        <begin position="5"/>
        <end position="137"/>
    </location>
</feature>
<dbReference type="EMBL" id="MK867354">
    <property type="protein sequence ID" value="QFG06385.1"/>
    <property type="molecule type" value="Genomic_DNA"/>
</dbReference>
<organism evidence="2 3">
    <name type="scientific">Synechococcus phage S-SCSM1</name>
    <dbReference type="NCBI Taxonomy" id="2588487"/>
    <lineage>
        <taxon>Viruses</taxon>
        <taxon>Duplodnaviria</taxon>
        <taxon>Heunggongvirae</taxon>
        <taxon>Uroviricota</taxon>
        <taxon>Caudoviricetes</taxon>
        <taxon>Pantevenvirales</taxon>
        <taxon>Kyanoviridae</taxon>
        <taxon>Zhoulongquanvirus</taxon>
        <taxon>Zhoulongquanvirus esscess</taxon>
    </lineage>
</organism>
<dbReference type="Proteomes" id="UP000515683">
    <property type="component" value="Segment"/>
</dbReference>
<dbReference type="GO" id="GO:0016758">
    <property type="term" value="F:hexosyltransferase activity"/>
    <property type="evidence" value="ECO:0007669"/>
    <property type="project" value="UniProtKB-ARBA"/>
</dbReference>
<protein>
    <submittedName>
        <fullName evidence="2">Glycosyltransferase</fullName>
    </submittedName>
</protein>
<dbReference type="InterPro" id="IPR029044">
    <property type="entry name" value="Nucleotide-diphossugar_trans"/>
</dbReference>
<dbReference type="SUPFAM" id="SSF53448">
    <property type="entry name" value="Nucleotide-diphospho-sugar transferases"/>
    <property type="match status" value="1"/>
</dbReference>
<keyword evidence="3" id="KW-1185">Reference proteome</keyword>
<evidence type="ECO:0000313" key="2">
    <source>
        <dbReference type="EMBL" id="QFG06385.1"/>
    </source>
</evidence>
<evidence type="ECO:0000313" key="3">
    <source>
        <dbReference type="Proteomes" id="UP000515683"/>
    </source>
</evidence>
<evidence type="ECO:0000259" key="1">
    <source>
        <dbReference type="Pfam" id="PF00535"/>
    </source>
</evidence>
<dbReference type="Gene3D" id="3.90.550.10">
    <property type="entry name" value="Spore Coat Polysaccharide Biosynthesis Protein SpsA, Chain A"/>
    <property type="match status" value="1"/>
</dbReference>
<accession>A0A6M2ZJ12</accession>
<proteinExistence type="predicted"/>
<dbReference type="PANTHER" id="PTHR22916:SF3">
    <property type="entry name" value="UDP-GLCNAC:BETAGAL BETA-1,3-N-ACETYLGLUCOSAMINYLTRANSFERASE-LIKE PROTEIN 1"/>
    <property type="match status" value="1"/>
</dbReference>
<dbReference type="InterPro" id="IPR001173">
    <property type="entry name" value="Glyco_trans_2-like"/>
</dbReference>
<name>A0A6M2ZJ12_9CAUD</name>
<reference evidence="2" key="1">
    <citation type="submission" date="2019-04" db="EMBL/GenBank/DDBJ databases">
        <title>Genomic and proteomic characterization of cyanophage S-SCSM1 provides new insights into understanding the viral gene diversity and phage-host interactions.</title>
        <authorList>
            <person name="Wang Q."/>
            <person name="Xu Y."/>
            <person name="Jiao N."/>
            <person name="Zhang R."/>
        </authorList>
    </citation>
    <scope>NUCLEOTIDE SEQUENCE [LARGE SCALE GENOMIC DNA]</scope>
</reference>